<accession>A0ABS1HL30</accession>
<name>A0ABS1HL30_9BACT</name>
<dbReference type="RefSeq" id="WP_200465608.1">
    <property type="nucleotide sequence ID" value="NZ_JAENRR010000032.1"/>
</dbReference>
<reference evidence="1 2" key="1">
    <citation type="submission" date="2021-01" db="EMBL/GenBank/DDBJ databases">
        <title>Carboxyliciviraga sp.nov., isolated from coastal sediments.</title>
        <authorList>
            <person name="Lu D."/>
            <person name="Zhang T."/>
        </authorList>
    </citation>
    <scope>NUCLEOTIDE SEQUENCE [LARGE SCALE GENOMIC DNA]</scope>
    <source>
        <strain evidence="1 2">N1Y132</strain>
    </source>
</reference>
<dbReference type="Proteomes" id="UP000605676">
    <property type="component" value="Unassembled WGS sequence"/>
</dbReference>
<sequence length="195" mass="21851">MNTRRILGAVVLTLTVLVGFNSCKSKEKVATNSEVGQILEDMPCEDKGRSDKNYFRASAMATSSDLSLAEEKALLNAKQRLVTLISSNTKSVTDRYVNEREFGEGSEFEAKFENLTREVADETISNVVVACQKKSVLPNGKYRGFVAVEVSKDDILNGINNKLTNNQKLQVDYDKAKFEEIFNQEMQKMAEERGF</sequence>
<comment type="caution">
    <text evidence="1">The sequence shown here is derived from an EMBL/GenBank/DDBJ whole genome shotgun (WGS) entry which is preliminary data.</text>
</comment>
<keyword evidence="2" id="KW-1185">Reference proteome</keyword>
<gene>
    <name evidence="1" type="ORF">JIV24_13635</name>
</gene>
<dbReference type="EMBL" id="JAENRR010000032">
    <property type="protein sequence ID" value="MBK3518380.1"/>
    <property type="molecule type" value="Genomic_DNA"/>
</dbReference>
<protein>
    <recommendedName>
        <fullName evidence="3">LPP20 lipoprotein</fullName>
    </recommendedName>
</protein>
<evidence type="ECO:0000313" key="1">
    <source>
        <dbReference type="EMBL" id="MBK3518380.1"/>
    </source>
</evidence>
<evidence type="ECO:0008006" key="3">
    <source>
        <dbReference type="Google" id="ProtNLM"/>
    </source>
</evidence>
<evidence type="ECO:0000313" key="2">
    <source>
        <dbReference type="Proteomes" id="UP000605676"/>
    </source>
</evidence>
<organism evidence="1 2">
    <name type="scientific">Carboxylicivirga marina</name>
    <dbReference type="NCBI Taxonomy" id="2800988"/>
    <lineage>
        <taxon>Bacteria</taxon>
        <taxon>Pseudomonadati</taxon>
        <taxon>Bacteroidota</taxon>
        <taxon>Bacteroidia</taxon>
        <taxon>Marinilabiliales</taxon>
        <taxon>Marinilabiliaceae</taxon>
        <taxon>Carboxylicivirga</taxon>
    </lineage>
</organism>
<proteinExistence type="predicted"/>